<dbReference type="SUPFAM" id="SSF56801">
    <property type="entry name" value="Acetyl-CoA synthetase-like"/>
    <property type="match status" value="1"/>
</dbReference>
<keyword evidence="5" id="KW-0007">Acetylation</keyword>
<dbReference type="STRING" id="1469144.LI90_3868"/>
<dbReference type="RefSeq" id="WP_079102015.1">
    <property type="nucleotide sequence ID" value="NZ_JYIJ01000019.1"/>
</dbReference>
<evidence type="ECO:0000313" key="10">
    <source>
        <dbReference type="Proteomes" id="UP000070188"/>
    </source>
</evidence>
<keyword evidence="4" id="KW-0067">ATP-binding</keyword>
<evidence type="ECO:0000259" key="6">
    <source>
        <dbReference type="Pfam" id="PF00501"/>
    </source>
</evidence>
<dbReference type="Gene3D" id="3.30.300.30">
    <property type="match status" value="1"/>
</dbReference>
<comment type="caution">
    <text evidence="9">The sequence shown here is derived from an EMBL/GenBank/DDBJ whole genome shotgun (WGS) entry which is preliminary data.</text>
</comment>
<dbReference type="GO" id="GO:0005524">
    <property type="term" value="F:ATP binding"/>
    <property type="evidence" value="ECO:0007669"/>
    <property type="project" value="UniProtKB-KW"/>
</dbReference>
<dbReference type="Gene3D" id="3.40.50.12780">
    <property type="entry name" value="N-terminal domain of ligase-like"/>
    <property type="match status" value="1"/>
</dbReference>
<dbReference type="PATRIC" id="fig|1469144.10.peg.4146"/>
<evidence type="ECO:0000259" key="8">
    <source>
        <dbReference type="Pfam" id="PF16177"/>
    </source>
</evidence>
<evidence type="ECO:0000256" key="2">
    <source>
        <dbReference type="ARBA" id="ARBA00022598"/>
    </source>
</evidence>
<reference evidence="10" key="1">
    <citation type="submission" date="2015-04" db="EMBL/GenBank/DDBJ databases">
        <title>Physiological reanalysis, assessment of diazotrophy, and genome sequences of multiple isolates of Streptomyces thermoautotrophicus.</title>
        <authorList>
            <person name="MacKellar D.C."/>
            <person name="Lieber L."/>
            <person name="Norman J."/>
            <person name="Bolger A."/>
            <person name="Tobin C."/>
            <person name="Murray J.W."/>
            <person name="Chang R."/>
            <person name="Ford T."/>
            <person name="Nguyen P.Q."/>
            <person name="Woodward J."/>
            <person name="Permingeat H."/>
            <person name="Joshi N.S."/>
            <person name="Silver P.A."/>
            <person name="Usadel B."/>
            <person name="Rutherford A.W."/>
            <person name="Friesen M."/>
            <person name="Prell J."/>
        </authorList>
    </citation>
    <scope>NUCLEOTIDE SEQUENCE [LARGE SCALE GENOMIC DNA]</scope>
    <source>
        <strain evidence="10">H1</strain>
    </source>
</reference>
<dbReference type="NCBIfam" id="NF001208">
    <property type="entry name" value="PRK00174.1"/>
    <property type="match status" value="1"/>
</dbReference>
<dbReference type="InterPro" id="IPR042099">
    <property type="entry name" value="ANL_N_sf"/>
</dbReference>
<dbReference type="PANTHER" id="PTHR24095:SF232">
    <property type="entry name" value="ACETYL-COENZYME A SYNTHETASE"/>
    <property type="match status" value="1"/>
</dbReference>
<evidence type="ECO:0000259" key="7">
    <source>
        <dbReference type="Pfam" id="PF13193"/>
    </source>
</evidence>
<proteinExistence type="inferred from homology"/>
<sequence length="637" mass="69555">MTSTTSDLITPLPDDPAEALRHRLDWARRDPEGYWAFVAGQLPWAKPWERVFERDGASFRWFVGGRTNIAVNAVDRHADERPDQLALRYRNERGDARDLTYRELHELVRRYSAALRGLGVNRGDRITIYLPPCVESIALMLAATRIGAIHSVVFAGFGSGALADRIAASGSRWLFTADFTWRKGKPIDLAALVADALDHLPEPLEAVVTLRRDPSRPLRTRALDWDAWLARGEGQSDAPEVMEANEPAFILATSGTTARPKLVVHNHGGYQVGVHHGGQVCYGLEPSDTWWTTSDIGWIVGHSYMVYGPLLAGATTVVYEGALDHPHPDQIWRLAAELGVTGLFTSPTAVRLLMRLGADGSGHDLSRLRRVVCAGEVLNPAAYRWLAEDVFAGRVPVLDNMWQTETGAPIFGNPWRGGLEVRPGSAGIALPGVDPAVVDQDGRPLPPGEPGIAVLRAPVPSLTATLWGEPERYANDYWGRVPGAYYVGDAARIDADGYVWFTGRADEVIKIAAHRIGTIEVESALLTHPAVGEAGVTGRPDELRGEVISAFVTLKPGYEPSPRLEEELRATVRRELGPVAVIGEIRFVSSLPKTRSGKVMRRVLKAVVLGTPPGDVTTLEDEASVEEATRAWRELSG</sequence>
<evidence type="ECO:0000256" key="5">
    <source>
        <dbReference type="ARBA" id="ARBA00022990"/>
    </source>
</evidence>
<dbReference type="Proteomes" id="UP000070188">
    <property type="component" value="Unassembled WGS sequence"/>
</dbReference>
<dbReference type="InterPro" id="IPR025110">
    <property type="entry name" value="AMP-bd_C"/>
</dbReference>
<feature type="domain" description="AMP-dependent synthetase/ligase" evidence="6">
    <location>
        <begin position="75"/>
        <end position="458"/>
    </location>
</feature>
<organism evidence="9 10">
    <name type="scientific">Carbonactinospora thermoautotrophica</name>
    <dbReference type="NCBI Taxonomy" id="1469144"/>
    <lineage>
        <taxon>Bacteria</taxon>
        <taxon>Bacillati</taxon>
        <taxon>Actinomycetota</taxon>
        <taxon>Actinomycetes</taxon>
        <taxon>Kitasatosporales</taxon>
        <taxon>Carbonactinosporaceae</taxon>
        <taxon>Carbonactinospora</taxon>
    </lineage>
</organism>
<keyword evidence="10" id="KW-1185">Reference proteome</keyword>
<keyword evidence="3" id="KW-0547">Nucleotide-binding</keyword>
<evidence type="ECO:0000256" key="4">
    <source>
        <dbReference type="ARBA" id="ARBA00022840"/>
    </source>
</evidence>
<dbReference type="AlphaFoldDB" id="A0A132MY52"/>
<evidence type="ECO:0000256" key="3">
    <source>
        <dbReference type="ARBA" id="ARBA00022741"/>
    </source>
</evidence>
<dbReference type="Pfam" id="PF00501">
    <property type="entry name" value="AMP-binding"/>
    <property type="match status" value="1"/>
</dbReference>
<accession>A0A132MY52</accession>
<dbReference type="InterPro" id="IPR000873">
    <property type="entry name" value="AMP-dep_synth/lig_dom"/>
</dbReference>
<dbReference type="PANTHER" id="PTHR24095">
    <property type="entry name" value="ACETYL-COENZYME A SYNTHETASE"/>
    <property type="match status" value="1"/>
</dbReference>
<dbReference type="InterPro" id="IPR032387">
    <property type="entry name" value="ACAS_N"/>
</dbReference>
<gene>
    <name evidence="9" type="ORF">LI90_3868</name>
</gene>
<dbReference type="GO" id="GO:0006085">
    <property type="term" value="P:acetyl-CoA biosynthetic process"/>
    <property type="evidence" value="ECO:0007669"/>
    <property type="project" value="TreeGrafter"/>
</dbReference>
<dbReference type="OrthoDB" id="9803968at2"/>
<dbReference type="EMBL" id="LAXD01000001">
    <property type="protein sequence ID" value="KWX02821.1"/>
    <property type="molecule type" value="Genomic_DNA"/>
</dbReference>
<dbReference type="Pfam" id="PF13193">
    <property type="entry name" value="AMP-binding_C"/>
    <property type="match status" value="1"/>
</dbReference>
<feature type="domain" description="AMP-binding enzyme C-terminal" evidence="7">
    <location>
        <begin position="520"/>
        <end position="598"/>
    </location>
</feature>
<keyword evidence="2" id="KW-0436">Ligase</keyword>
<dbReference type="Pfam" id="PF16177">
    <property type="entry name" value="ACAS_N"/>
    <property type="match status" value="1"/>
</dbReference>
<dbReference type="InterPro" id="IPR045851">
    <property type="entry name" value="AMP-bd_C_sf"/>
</dbReference>
<evidence type="ECO:0000313" key="9">
    <source>
        <dbReference type="EMBL" id="KWX02821.1"/>
    </source>
</evidence>
<protein>
    <submittedName>
        <fullName evidence="9">Acetyl-coenzyme A synthetase</fullName>
    </submittedName>
</protein>
<dbReference type="GO" id="GO:0003987">
    <property type="term" value="F:acetate-CoA ligase activity"/>
    <property type="evidence" value="ECO:0007669"/>
    <property type="project" value="TreeGrafter"/>
</dbReference>
<comment type="similarity">
    <text evidence="1">Belongs to the ATP-dependent AMP-binding enzyme family.</text>
</comment>
<feature type="domain" description="Acetyl-coenzyme A synthetase N-terminal" evidence="8">
    <location>
        <begin position="25"/>
        <end position="73"/>
    </location>
</feature>
<evidence type="ECO:0000256" key="1">
    <source>
        <dbReference type="ARBA" id="ARBA00006432"/>
    </source>
</evidence>
<name>A0A132MY52_9ACTN</name>